<comment type="caution">
    <text evidence="2">The sequence shown here is derived from an EMBL/GenBank/DDBJ whole genome shotgun (WGS) entry which is preliminary data.</text>
</comment>
<dbReference type="RefSeq" id="WP_008141242.1">
    <property type="nucleotide sequence ID" value="NZ_EQ973634.1"/>
</dbReference>
<keyword evidence="1" id="KW-0812">Transmembrane</keyword>
<keyword evidence="1" id="KW-0472">Membrane</keyword>
<keyword evidence="1" id="KW-1133">Transmembrane helix</keyword>
<name>S0FA79_9BACT</name>
<feature type="transmembrane region" description="Helical" evidence="1">
    <location>
        <begin position="348"/>
        <end position="367"/>
    </location>
</feature>
<keyword evidence="3" id="KW-1185">Reference proteome</keyword>
<dbReference type="GeneID" id="78405274"/>
<feature type="transmembrane region" description="Helical" evidence="1">
    <location>
        <begin position="86"/>
        <end position="108"/>
    </location>
</feature>
<evidence type="ECO:0000313" key="3">
    <source>
        <dbReference type="Proteomes" id="UP000014073"/>
    </source>
</evidence>
<gene>
    <name evidence="2" type="ORF">BACCOPRO_00945</name>
</gene>
<accession>S0FA79</accession>
<evidence type="ECO:0000256" key="1">
    <source>
        <dbReference type="SAM" id="Phobius"/>
    </source>
</evidence>
<dbReference type="Proteomes" id="UP000014073">
    <property type="component" value="Unassembled WGS sequence"/>
</dbReference>
<feature type="transmembrane region" description="Helical" evidence="1">
    <location>
        <begin position="316"/>
        <end position="336"/>
    </location>
</feature>
<feature type="transmembrane region" description="Helical" evidence="1">
    <location>
        <begin position="120"/>
        <end position="142"/>
    </location>
</feature>
<dbReference type="eggNOG" id="COG3307">
    <property type="taxonomic scope" value="Bacteria"/>
</dbReference>
<dbReference type="STRING" id="547042.BACCOPRO_00945"/>
<protein>
    <recommendedName>
        <fullName evidence="4">O-antigen polymerase</fullName>
    </recommendedName>
</protein>
<sequence length="400" mass="46689">MKWIQQIIYWIVILGYLIVVMCYNLIESEWGFTYTDEIFALLLFGIYLRYHKYAKNSPKEFFQCCIVFIFYFLYSCIRRIVPVEGILMDLFIQIKSFLVFYIIYTLGLGCSSNQKKVIEGIVKIIVPLLVIVGFMGIDTQIVVFSHPSRYATVVCITGFLYLYCSKRRKNDIVITLLIWSLGILSERSKFYGFFTLAFCLMLFVHPNRQFKLLKPKSIFVGIILIGLIFWAAKDKVLFYVIDGTQGQEVFVRPALYITMISVLRDYPLLGPGFGSYATWASGVFYSSLYTKYGIDNLWGLTEDKYSFVADTFYPSLAQYGLIGIMLFFYFWILVYRKSQDKLKRYNDIIVYKSVLLIIAFFMIESLADSTFTNNRGLYMMIILALFLNDNKGNRYIQNSR</sequence>
<evidence type="ECO:0008006" key="4">
    <source>
        <dbReference type="Google" id="ProtNLM"/>
    </source>
</evidence>
<organism evidence="2 3">
    <name type="scientific">Phocaeicola coprophilus DSM 18228 = JCM 13818</name>
    <dbReference type="NCBI Taxonomy" id="547042"/>
    <lineage>
        <taxon>Bacteria</taxon>
        <taxon>Pseudomonadati</taxon>
        <taxon>Bacteroidota</taxon>
        <taxon>Bacteroidia</taxon>
        <taxon>Bacteroidales</taxon>
        <taxon>Bacteroidaceae</taxon>
        <taxon>Phocaeicola</taxon>
    </lineage>
</organism>
<feature type="transmembrane region" description="Helical" evidence="1">
    <location>
        <begin position="216"/>
        <end position="232"/>
    </location>
</feature>
<feature type="transmembrane region" description="Helical" evidence="1">
    <location>
        <begin position="176"/>
        <end position="204"/>
    </location>
</feature>
<proteinExistence type="predicted"/>
<feature type="transmembrane region" description="Helical" evidence="1">
    <location>
        <begin position="268"/>
        <end position="288"/>
    </location>
</feature>
<dbReference type="AlphaFoldDB" id="S0FA79"/>
<feature type="transmembrane region" description="Helical" evidence="1">
    <location>
        <begin position="61"/>
        <end position="80"/>
    </location>
</feature>
<feature type="transmembrane region" description="Helical" evidence="1">
    <location>
        <begin position="373"/>
        <end position="390"/>
    </location>
</feature>
<reference evidence="2 3" key="1">
    <citation type="submission" date="2008-12" db="EMBL/GenBank/DDBJ databases">
        <authorList>
            <person name="Fulton L."/>
            <person name="Clifton S."/>
            <person name="Fulton B."/>
            <person name="Xu J."/>
            <person name="Minx P."/>
            <person name="Pepin K.H."/>
            <person name="Johnson M."/>
            <person name="Bhonagiri V."/>
            <person name="Nash W.E."/>
            <person name="Mardis E.R."/>
            <person name="Wilson R.K."/>
        </authorList>
    </citation>
    <scope>NUCLEOTIDE SEQUENCE [LARGE SCALE GENOMIC DNA]</scope>
    <source>
        <strain evidence="2 3">DSM 18228</strain>
    </source>
</reference>
<feature type="transmembrane region" description="Helical" evidence="1">
    <location>
        <begin position="32"/>
        <end position="49"/>
    </location>
</feature>
<evidence type="ECO:0000313" key="2">
    <source>
        <dbReference type="EMBL" id="EEF75456.1"/>
    </source>
</evidence>
<dbReference type="EMBL" id="ACBW01000076">
    <property type="protein sequence ID" value="EEF75456.1"/>
    <property type="molecule type" value="Genomic_DNA"/>
</dbReference>
<dbReference type="HOGENOM" id="CLU_053854_0_0_10"/>
<feature type="transmembrane region" description="Helical" evidence="1">
    <location>
        <begin position="148"/>
        <end position="164"/>
    </location>
</feature>
<feature type="transmembrane region" description="Helical" evidence="1">
    <location>
        <begin position="7"/>
        <end position="26"/>
    </location>
</feature>